<evidence type="ECO:0008006" key="4">
    <source>
        <dbReference type="Google" id="ProtNLM"/>
    </source>
</evidence>
<accession>A0A7W5CBT9</accession>
<dbReference type="InterPro" id="IPR014794">
    <property type="entry name" value="DUF1779"/>
</dbReference>
<dbReference type="RefSeq" id="WP_183568929.1">
    <property type="nucleotide sequence ID" value="NZ_CBCSLB010000019.1"/>
</dbReference>
<evidence type="ECO:0000313" key="2">
    <source>
        <dbReference type="EMBL" id="MBB3154818.1"/>
    </source>
</evidence>
<keyword evidence="1" id="KW-1133">Transmembrane helix</keyword>
<feature type="transmembrane region" description="Helical" evidence="1">
    <location>
        <begin position="26"/>
        <end position="43"/>
    </location>
</feature>
<keyword evidence="1" id="KW-0472">Membrane</keyword>
<organism evidence="2 3">
    <name type="scientific">Paenibacillus endophyticus</name>
    <dbReference type="NCBI Taxonomy" id="1294268"/>
    <lineage>
        <taxon>Bacteria</taxon>
        <taxon>Bacillati</taxon>
        <taxon>Bacillota</taxon>
        <taxon>Bacilli</taxon>
        <taxon>Bacillales</taxon>
        <taxon>Paenibacillaceae</taxon>
        <taxon>Paenibacillus</taxon>
    </lineage>
</organism>
<keyword evidence="3" id="KW-1185">Reference proteome</keyword>
<dbReference type="AlphaFoldDB" id="A0A7W5CBT9"/>
<dbReference type="InterPro" id="IPR036209">
    <property type="entry name" value="YwmB-like_sf"/>
</dbReference>
<proteinExistence type="predicted"/>
<protein>
    <recommendedName>
        <fullName evidence="4">TATA-box binding protein</fullName>
    </recommendedName>
</protein>
<keyword evidence="1" id="KW-0812">Transmembrane</keyword>
<dbReference type="EMBL" id="JACHXW010000019">
    <property type="protein sequence ID" value="MBB3154818.1"/>
    <property type="molecule type" value="Genomic_DNA"/>
</dbReference>
<sequence>MYIPNQNAPARHRLSAKQRAKRTKQGVLLALAVISVCAIWAIWQAGQAPKETTSAEQLLQHDLKALWEWSDDQVKGGSVGASWSIRWDVTGKAGSMQDLTLQLFAEEKGEAVDKVVANEGKTVSGLVAKYGGKVSLHLIQKDNQSEQLMILLETASTASTERGSLLQKSADISSKIALISPAFTSSMKVQGYTKHDQTIQRMTRLTDAKSIDRYEDAGTISETFYTRMLHSVIPVKNGKSANFQVALHKDTDTGNTELTIGIPVITGEYSVSKAESD</sequence>
<evidence type="ECO:0000256" key="1">
    <source>
        <dbReference type="SAM" id="Phobius"/>
    </source>
</evidence>
<name>A0A7W5CBT9_9BACL</name>
<gene>
    <name evidence="2" type="ORF">FHS16_004900</name>
</gene>
<dbReference type="SUPFAM" id="SSF143842">
    <property type="entry name" value="YwmB-like"/>
    <property type="match status" value="1"/>
</dbReference>
<dbReference type="Pfam" id="PF08680">
    <property type="entry name" value="DUF1779"/>
    <property type="match status" value="1"/>
</dbReference>
<evidence type="ECO:0000313" key="3">
    <source>
        <dbReference type="Proteomes" id="UP000518605"/>
    </source>
</evidence>
<reference evidence="2 3" key="1">
    <citation type="submission" date="2020-08" db="EMBL/GenBank/DDBJ databases">
        <title>Genomic Encyclopedia of Type Strains, Phase III (KMG-III): the genomes of soil and plant-associated and newly described type strains.</title>
        <authorList>
            <person name="Whitman W."/>
        </authorList>
    </citation>
    <scope>NUCLEOTIDE SEQUENCE [LARGE SCALE GENOMIC DNA]</scope>
    <source>
        <strain evidence="2 3">CECT 8234</strain>
    </source>
</reference>
<dbReference type="Gene3D" id="3.30.360.40">
    <property type="entry name" value="YwmB-like"/>
    <property type="match status" value="1"/>
</dbReference>
<comment type="caution">
    <text evidence="2">The sequence shown here is derived from an EMBL/GenBank/DDBJ whole genome shotgun (WGS) entry which is preliminary data.</text>
</comment>
<dbReference type="Proteomes" id="UP000518605">
    <property type="component" value="Unassembled WGS sequence"/>
</dbReference>